<evidence type="ECO:0000313" key="4">
    <source>
        <dbReference type="EMBL" id="EJT76334.1"/>
    </source>
</evidence>
<dbReference type="Pfam" id="PF00468">
    <property type="entry name" value="Ribosomal_L34"/>
    <property type="match status" value="1"/>
</dbReference>
<keyword evidence="2" id="KW-0689">Ribosomal protein</keyword>
<dbReference type="PANTHER" id="PTHR14503:SF4">
    <property type="entry name" value="LARGE RIBOSOMAL SUBUNIT PROTEIN BL34M"/>
    <property type="match status" value="1"/>
</dbReference>
<dbReference type="VEuPathDB" id="FungiDB:GGTG_06254"/>
<organism evidence="4">
    <name type="scientific">Gaeumannomyces tritici (strain R3-111a-1)</name>
    <name type="common">Wheat and barley take-all root rot fungus</name>
    <name type="synonym">Gaeumannomyces graminis var. tritici</name>
    <dbReference type="NCBI Taxonomy" id="644352"/>
    <lineage>
        <taxon>Eukaryota</taxon>
        <taxon>Fungi</taxon>
        <taxon>Dikarya</taxon>
        <taxon>Ascomycota</taxon>
        <taxon>Pezizomycotina</taxon>
        <taxon>Sordariomycetes</taxon>
        <taxon>Sordariomycetidae</taxon>
        <taxon>Magnaporthales</taxon>
        <taxon>Magnaporthaceae</taxon>
        <taxon>Gaeumannomyces</taxon>
    </lineage>
</organism>
<dbReference type="Gene3D" id="1.10.287.3980">
    <property type="match status" value="1"/>
</dbReference>
<dbReference type="AlphaFoldDB" id="J3NYA1"/>
<dbReference type="eggNOG" id="ENOG502S8P5">
    <property type="taxonomic scope" value="Eukaryota"/>
</dbReference>
<reference evidence="4" key="2">
    <citation type="submission" date="2010-07" db="EMBL/GenBank/DDBJ databases">
        <authorList>
            <consortium name="The Broad Institute Genome Sequencing Platform"/>
            <consortium name="Broad Institute Genome Sequencing Center for Infectious Disease"/>
            <person name="Ma L.-J."/>
            <person name="Dead R."/>
            <person name="Young S."/>
            <person name="Zeng Q."/>
            <person name="Koehrsen M."/>
            <person name="Alvarado L."/>
            <person name="Berlin A."/>
            <person name="Chapman S.B."/>
            <person name="Chen Z."/>
            <person name="Freedman E."/>
            <person name="Gellesch M."/>
            <person name="Goldberg J."/>
            <person name="Griggs A."/>
            <person name="Gujja S."/>
            <person name="Heilman E.R."/>
            <person name="Heiman D."/>
            <person name="Hepburn T."/>
            <person name="Howarth C."/>
            <person name="Jen D."/>
            <person name="Larson L."/>
            <person name="Mehta T."/>
            <person name="Neiman D."/>
            <person name="Pearson M."/>
            <person name="Roberts A."/>
            <person name="Saif S."/>
            <person name="Shea T."/>
            <person name="Shenoy N."/>
            <person name="Sisk P."/>
            <person name="Stolte C."/>
            <person name="Sykes S."/>
            <person name="Walk T."/>
            <person name="White J."/>
            <person name="Yandava C."/>
            <person name="Haas B."/>
            <person name="Nusbaum C."/>
            <person name="Birren B."/>
        </authorList>
    </citation>
    <scope>NUCLEOTIDE SEQUENCE</scope>
    <source>
        <strain evidence="4">R3-111a-1</strain>
    </source>
</reference>
<dbReference type="OrthoDB" id="431691at2759"/>
<evidence type="ECO:0000256" key="3">
    <source>
        <dbReference type="ARBA" id="ARBA00023274"/>
    </source>
</evidence>
<gene>
    <name evidence="5" type="primary">20346712</name>
    <name evidence="4" type="ORF">GGTG_06254</name>
</gene>
<accession>J3NYA1</accession>
<protein>
    <recommendedName>
        <fullName evidence="7">50S ribosomal protein L34</fullName>
    </recommendedName>
</protein>
<reference evidence="4" key="3">
    <citation type="submission" date="2010-09" db="EMBL/GenBank/DDBJ databases">
        <title>Annotation of Gaeumannomyces graminis var. tritici R3-111a-1.</title>
        <authorList>
            <consortium name="The Broad Institute Genome Sequencing Platform"/>
            <person name="Ma L.-J."/>
            <person name="Dead R."/>
            <person name="Young S.K."/>
            <person name="Zeng Q."/>
            <person name="Gargeya S."/>
            <person name="Fitzgerald M."/>
            <person name="Haas B."/>
            <person name="Abouelleil A."/>
            <person name="Alvarado L."/>
            <person name="Arachchi H.M."/>
            <person name="Berlin A."/>
            <person name="Brown A."/>
            <person name="Chapman S.B."/>
            <person name="Chen Z."/>
            <person name="Dunbar C."/>
            <person name="Freedman E."/>
            <person name="Gearin G."/>
            <person name="Gellesch M."/>
            <person name="Goldberg J."/>
            <person name="Griggs A."/>
            <person name="Gujja S."/>
            <person name="Heiman D."/>
            <person name="Howarth C."/>
            <person name="Larson L."/>
            <person name="Lui A."/>
            <person name="MacDonald P.J.P."/>
            <person name="Mehta T."/>
            <person name="Montmayeur A."/>
            <person name="Murphy C."/>
            <person name="Neiman D."/>
            <person name="Pearson M."/>
            <person name="Priest M."/>
            <person name="Roberts A."/>
            <person name="Saif S."/>
            <person name="Shea T."/>
            <person name="Shenoy N."/>
            <person name="Sisk P."/>
            <person name="Stolte C."/>
            <person name="Sykes S."/>
            <person name="Yandava C."/>
            <person name="Wortman J."/>
            <person name="Nusbaum C."/>
            <person name="Birren B."/>
        </authorList>
    </citation>
    <scope>NUCLEOTIDE SEQUENCE</scope>
    <source>
        <strain evidence="4">R3-111a-1</strain>
    </source>
</reference>
<keyword evidence="6" id="KW-1185">Reference proteome</keyword>
<dbReference type="Proteomes" id="UP000006039">
    <property type="component" value="Unassembled WGS sequence"/>
</dbReference>
<dbReference type="EnsemblFungi" id="EJT76334">
    <property type="protein sequence ID" value="EJT76334"/>
    <property type="gene ID" value="GGTG_06254"/>
</dbReference>
<dbReference type="RefSeq" id="XP_009222334.1">
    <property type="nucleotide sequence ID" value="XM_009224070.1"/>
</dbReference>
<dbReference type="GeneID" id="20346712"/>
<keyword evidence="3" id="KW-0687">Ribonucleoprotein</keyword>
<dbReference type="HAMAP" id="MF_00391">
    <property type="entry name" value="Ribosomal_bL34"/>
    <property type="match status" value="1"/>
</dbReference>
<reference evidence="5" key="4">
    <citation type="journal article" date="2015" name="G3 (Bethesda)">
        <title>Genome sequences of three phytopathogenic species of the Magnaporthaceae family of fungi.</title>
        <authorList>
            <person name="Okagaki L.H."/>
            <person name="Nunes C.C."/>
            <person name="Sailsbery J."/>
            <person name="Clay B."/>
            <person name="Brown D."/>
            <person name="John T."/>
            <person name="Oh Y."/>
            <person name="Young N."/>
            <person name="Fitzgerald M."/>
            <person name="Haas B.J."/>
            <person name="Zeng Q."/>
            <person name="Young S."/>
            <person name="Adiconis X."/>
            <person name="Fan L."/>
            <person name="Levin J.Z."/>
            <person name="Mitchell T.K."/>
            <person name="Okubara P.A."/>
            <person name="Farman M.L."/>
            <person name="Kohn L.M."/>
            <person name="Birren B."/>
            <person name="Ma L.-J."/>
            <person name="Dean R.A."/>
        </authorList>
    </citation>
    <scope>NUCLEOTIDE SEQUENCE</scope>
    <source>
        <strain evidence="5">R3-111a-1</strain>
    </source>
</reference>
<dbReference type="HOGENOM" id="CLU_129938_0_0_1"/>
<sequence>MASIAAIAPRLRMAAAPAQRIPGVVTRRLGGSQRHFSSLPSLRPTTCPRTSPLFRSSHSPLGFAPVAIAEQSQTASVLDLVPKTTITSHPALGGVASQIRCGPRPTVARTSRLKRARTHGFLSRVRTKNGRKILARRRAKGRSRLSG</sequence>
<dbReference type="GO" id="GO:0003735">
    <property type="term" value="F:structural constituent of ribosome"/>
    <property type="evidence" value="ECO:0007669"/>
    <property type="project" value="InterPro"/>
</dbReference>
<proteinExistence type="inferred from homology"/>
<evidence type="ECO:0000256" key="2">
    <source>
        <dbReference type="ARBA" id="ARBA00022980"/>
    </source>
</evidence>
<reference evidence="6" key="1">
    <citation type="submission" date="2010-07" db="EMBL/GenBank/DDBJ databases">
        <title>The genome sequence of Gaeumannomyces graminis var. tritici strain R3-111a-1.</title>
        <authorList>
            <consortium name="The Broad Institute Genome Sequencing Platform"/>
            <person name="Ma L.-J."/>
            <person name="Dead R."/>
            <person name="Young S."/>
            <person name="Zeng Q."/>
            <person name="Koehrsen M."/>
            <person name="Alvarado L."/>
            <person name="Berlin A."/>
            <person name="Chapman S.B."/>
            <person name="Chen Z."/>
            <person name="Freedman E."/>
            <person name="Gellesch M."/>
            <person name="Goldberg J."/>
            <person name="Griggs A."/>
            <person name="Gujja S."/>
            <person name="Heilman E.R."/>
            <person name="Heiman D."/>
            <person name="Hepburn T."/>
            <person name="Howarth C."/>
            <person name="Jen D."/>
            <person name="Larson L."/>
            <person name="Mehta T."/>
            <person name="Neiman D."/>
            <person name="Pearson M."/>
            <person name="Roberts A."/>
            <person name="Saif S."/>
            <person name="Shea T."/>
            <person name="Shenoy N."/>
            <person name="Sisk P."/>
            <person name="Stolte C."/>
            <person name="Sykes S."/>
            <person name="Walk T."/>
            <person name="White J."/>
            <person name="Yandava C."/>
            <person name="Haas B."/>
            <person name="Nusbaum C."/>
            <person name="Birren B."/>
        </authorList>
    </citation>
    <scope>NUCLEOTIDE SEQUENCE [LARGE SCALE GENOMIC DNA]</scope>
    <source>
        <strain evidence="6">R3-111a-1</strain>
    </source>
</reference>
<reference evidence="5" key="5">
    <citation type="submission" date="2018-04" db="UniProtKB">
        <authorList>
            <consortium name="EnsemblFungi"/>
        </authorList>
    </citation>
    <scope>IDENTIFICATION</scope>
    <source>
        <strain evidence="5">R3-111a-1</strain>
    </source>
</reference>
<dbReference type="PANTHER" id="PTHR14503">
    <property type="entry name" value="MITOCHONDRIAL RIBOSOMAL PROTEIN 34 FAMILY MEMBER"/>
    <property type="match status" value="1"/>
</dbReference>
<evidence type="ECO:0000313" key="6">
    <source>
        <dbReference type="Proteomes" id="UP000006039"/>
    </source>
</evidence>
<evidence type="ECO:0008006" key="7">
    <source>
        <dbReference type="Google" id="ProtNLM"/>
    </source>
</evidence>
<evidence type="ECO:0000256" key="1">
    <source>
        <dbReference type="ARBA" id="ARBA00010111"/>
    </source>
</evidence>
<dbReference type="NCBIfam" id="TIGR01030">
    <property type="entry name" value="rpmH_bact"/>
    <property type="match status" value="1"/>
</dbReference>
<comment type="similarity">
    <text evidence="1">Belongs to the bacterial ribosomal protein bL34 family.</text>
</comment>
<name>J3NYA1_GAET3</name>
<dbReference type="FunCoup" id="J3NYA1">
    <property type="interactions" value="147"/>
</dbReference>
<dbReference type="GO" id="GO:0005762">
    <property type="term" value="C:mitochondrial large ribosomal subunit"/>
    <property type="evidence" value="ECO:0007669"/>
    <property type="project" value="TreeGrafter"/>
</dbReference>
<dbReference type="STRING" id="644352.J3NYA1"/>
<dbReference type="GO" id="GO:0006412">
    <property type="term" value="P:translation"/>
    <property type="evidence" value="ECO:0007669"/>
    <property type="project" value="InterPro"/>
</dbReference>
<dbReference type="EMBL" id="GL385397">
    <property type="protein sequence ID" value="EJT76334.1"/>
    <property type="molecule type" value="Genomic_DNA"/>
</dbReference>
<evidence type="ECO:0000313" key="5">
    <source>
        <dbReference type="EnsemblFungi" id="EJT76334"/>
    </source>
</evidence>
<dbReference type="InterPro" id="IPR000271">
    <property type="entry name" value="Ribosomal_bL34"/>
</dbReference>